<sequence length="240" mass="26366">MQELGIRYYMAVTPEAITKADELERNGGGLTNIATSGPWKIYEVAGSDIVTPLRTQPVVVEGRSGDQRERWLELGTSWMQNRSEWNALPAADGPDEWQRVSVDVDMSRREGEPGADSRKVDVVVPTATIDAVALDEVTVSNVDIGQQSVSFDVDKVGVPVLVRVSYFPNWNVSGAEGPYRVAPNMMVVIPTSNSVSMSFESSLVDHFAYLLTLAGIVVTIVIFRRDRRENRQVTAPAEAP</sequence>
<gene>
    <name evidence="2" type="ORF">UFOPK1722_01509</name>
</gene>
<keyword evidence="1" id="KW-0472">Membrane</keyword>
<keyword evidence="1" id="KW-0812">Transmembrane</keyword>
<evidence type="ECO:0000256" key="1">
    <source>
        <dbReference type="SAM" id="Phobius"/>
    </source>
</evidence>
<keyword evidence="1" id="KW-1133">Transmembrane helix</keyword>
<reference evidence="2" key="1">
    <citation type="submission" date="2020-05" db="EMBL/GenBank/DDBJ databases">
        <authorList>
            <person name="Chiriac C."/>
            <person name="Salcher M."/>
            <person name="Ghai R."/>
            <person name="Kavagutti S V."/>
        </authorList>
    </citation>
    <scope>NUCLEOTIDE SEQUENCE</scope>
</reference>
<evidence type="ECO:0000313" key="2">
    <source>
        <dbReference type="EMBL" id="CAB4588493.1"/>
    </source>
</evidence>
<dbReference type="AlphaFoldDB" id="A0A6J6FNF6"/>
<organism evidence="2">
    <name type="scientific">freshwater metagenome</name>
    <dbReference type="NCBI Taxonomy" id="449393"/>
    <lineage>
        <taxon>unclassified sequences</taxon>
        <taxon>metagenomes</taxon>
        <taxon>ecological metagenomes</taxon>
    </lineage>
</organism>
<accession>A0A6J6FNF6</accession>
<dbReference type="EMBL" id="CAEZTS010000156">
    <property type="protein sequence ID" value="CAB4588493.1"/>
    <property type="molecule type" value="Genomic_DNA"/>
</dbReference>
<proteinExistence type="predicted"/>
<protein>
    <submittedName>
        <fullName evidence="2">Unannotated protein</fullName>
    </submittedName>
</protein>
<name>A0A6J6FNF6_9ZZZZ</name>
<feature type="transmembrane region" description="Helical" evidence="1">
    <location>
        <begin position="206"/>
        <end position="223"/>
    </location>
</feature>